<evidence type="ECO:0000259" key="2">
    <source>
        <dbReference type="Pfam" id="PF00582"/>
    </source>
</evidence>
<gene>
    <name evidence="3" type="ORF">Ani05nite_73920</name>
</gene>
<reference evidence="3" key="1">
    <citation type="submission" date="2021-01" db="EMBL/GenBank/DDBJ databases">
        <title>Whole genome shotgun sequence of Actinoplanes nipponensis NBRC 14063.</title>
        <authorList>
            <person name="Komaki H."/>
            <person name="Tamura T."/>
        </authorList>
    </citation>
    <scope>NUCLEOTIDE SEQUENCE</scope>
    <source>
        <strain evidence="3">NBRC 14063</strain>
    </source>
</reference>
<proteinExistence type="inferred from homology"/>
<accession>A0A919JQD4</accession>
<dbReference type="InterPro" id="IPR006015">
    <property type="entry name" value="Universal_stress_UspA"/>
</dbReference>
<dbReference type="EMBL" id="BOMQ01000090">
    <property type="protein sequence ID" value="GIE53858.1"/>
    <property type="molecule type" value="Genomic_DNA"/>
</dbReference>
<organism evidence="3 4">
    <name type="scientific">Actinoplanes nipponensis</name>
    <dbReference type="NCBI Taxonomy" id="135950"/>
    <lineage>
        <taxon>Bacteria</taxon>
        <taxon>Bacillati</taxon>
        <taxon>Actinomycetota</taxon>
        <taxon>Actinomycetes</taxon>
        <taxon>Micromonosporales</taxon>
        <taxon>Micromonosporaceae</taxon>
        <taxon>Actinoplanes</taxon>
    </lineage>
</organism>
<dbReference type="PRINTS" id="PR01438">
    <property type="entry name" value="UNVRSLSTRESS"/>
</dbReference>
<comment type="similarity">
    <text evidence="1">Belongs to the universal stress protein A family.</text>
</comment>
<evidence type="ECO:0000313" key="3">
    <source>
        <dbReference type="EMBL" id="GIE53858.1"/>
    </source>
</evidence>
<keyword evidence="4" id="KW-1185">Reference proteome</keyword>
<protein>
    <submittedName>
        <fullName evidence="3">Universal stress protein</fullName>
    </submittedName>
</protein>
<dbReference type="PANTHER" id="PTHR46268">
    <property type="entry name" value="STRESS RESPONSE PROTEIN NHAX"/>
    <property type="match status" value="1"/>
</dbReference>
<dbReference type="AlphaFoldDB" id="A0A919JQD4"/>
<evidence type="ECO:0000256" key="1">
    <source>
        <dbReference type="ARBA" id="ARBA00008791"/>
    </source>
</evidence>
<comment type="caution">
    <text evidence="3">The sequence shown here is derived from an EMBL/GenBank/DDBJ whole genome shotgun (WGS) entry which is preliminary data.</text>
</comment>
<dbReference type="Gene3D" id="3.40.50.620">
    <property type="entry name" value="HUPs"/>
    <property type="match status" value="2"/>
</dbReference>
<dbReference type="Proteomes" id="UP000647172">
    <property type="component" value="Unassembled WGS sequence"/>
</dbReference>
<dbReference type="SUPFAM" id="SSF52402">
    <property type="entry name" value="Adenine nucleotide alpha hydrolases-like"/>
    <property type="match status" value="2"/>
</dbReference>
<dbReference type="Pfam" id="PF00582">
    <property type="entry name" value="Usp"/>
    <property type="match status" value="2"/>
</dbReference>
<dbReference type="RefSeq" id="WP_203776228.1">
    <property type="nucleotide sequence ID" value="NZ_BAAAYJ010000059.1"/>
</dbReference>
<feature type="domain" description="UspA" evidence="2">
    <location>
        <begin position="150"/>
        <end position="285"/>
    </location>
</feature>
<evidence type="ECO:0000313" key="4">
    <source>
        <dbReference type="Proteomes" id="UP000647172"/>
    </source>
</evidence>
<dbReference type="InterPro" id="IPR014729">
    <property type="entry name" value="Rossmann-like_a/b/a_fold"/>
</dbReference>
<feature type="domain" description="UspA" evidence="2">
    <location>
        <begin position="5"/>
        <end position="140"/>
    </location>
</feature>
<dbReference type="PANTHER" id="PTHR46268:SF6">
    <property type="entry name" value="UNIVERSAL STRESS PROTEIN UP12"/>
    <property type="match status" value="1"/>
</dbReference>
<name>A0A919JQD4_9ACTN</name>
<dbReference type="InterPro" id="IPR006016">
    <property type="entry name" value="UspA"/>
</dbReference>
<sequence>MTTTAIIVATDGTETSRAAVRWAAREAERRHALLRIVHVYDWEWREGRFDYTNQYTDIARQVAEQVTMTGHDQAREVAPDLSIELDTVLGHAGARLLELAGGAELMVLGNRGRGGFGGLLLGSVSQRLAVHASCPVVVVRGRGDVTDGPVAVGVDDSPAADHVLGTAFEAAAARGSALAVVHAYLPAVPLWLQSSVPAIDVTTPEQDAAERAALARLVAPWQAKYPDVAVETMLSHDSAAAVLTGISQGAQLVVVGSHGHGVVAGTFLGSTTMQLLHHADCPVLIDRLPQR</sequence>